<feature type="coiled-coil region" evidence="1">
    <location>
        <begin position="68"/>
        <end position="95"/>
    </location>
</feature>
<dbReference type="STRING" id="1334022.SAMN04487907_102344"/>
<evidence type="ECO:0000256" key="2">
    <source>
        <dbReference type="SAM" id="SignalP"/>
    </source>
</evidence>
<feature type="chain" id="PRO_5011663889" description="Tetratricopeptide repeat-containing protein" evidence="2">
    <location>
        <begin position="19"/>
        <end position="206"/>
    </location>
</feature>
<evidence type="ECO:0008006" key="5">
    <source>
        <dbReference type="Google" id="ProtNLM"/>
    </source>
</evidence>
<dbReference type="OrthoDB" id="1150971at2"/>
<name>A0A1I1GN58_9FLAO</name>
<keyword evidence="1" id="KW-0175">Coiled coil</keyword>
<evidence type="ECO:0000313" key="3">
    <source>
        <dbReference type="EMBL" id="SFC12951.1"/>
    </source>
</evidence>
<dbReference type="AlphaFoldDB" id="A0A1I1GN58"/>
<dbReference type="EMBL" id="FOKV01000002">
    <property type="protein sequence ID" value="SFC12951.1"/>
    <property type="molecule type" value="Genomic_DNA"/>
</dbReference>
<evidence type="ECO:0000256" key="1">
    <source>
        <dbReference type="SAM" id="Coils"/>
    </source>
</evidence>
<dbReference type="Proteomes" id="UP000199438">
    <property type="component" value="Unassembled WGS sequence"/>
</dbReference>
<gene>
    <name evidence="3" type="ORF">SAMN04487907_102344</name>
</gene>
<protein>
    <recommendedName>
        <fullName evidence="5">Tetratricopeptide repeat-containing protein</fullName>
    </recommendedName>
</protein>
<accession>A0A1I1GN58</accession>
<evidence type="ECO:0000313" key="4">
    <source>
        <dbReference type="Proteomes" id="UP000199438"/>
    </source>
</evidence>
<feature type="signal peptide" evidence="2">
    <location>
        <begin position="1"/>
        <end position="18"/>
    </location>
</feature>
<dbReference type="InterPro" id="IPR011990">
    <property type="entry name" value="TPR-like_helical_dom_sf"/>
</dbReference>
<dbReference type="RefSeq" id="WP_092541359.1">
    <property type="nucleotide sequence ID" value="NZ_FOKV01000002.1"/>
</dbReference>
<reference evidence="4" key="1">
    <citation type="submission" date="2016-10" db="EMBL/GenBank/DDBJ databases">
        <authorList>
            <person name="Varghese N."/>
            <person name="Submissions S."/>
        </authorList>
    </citation>
    <scope>NUCLEOTIDE SEQUENCE [LARGE SCALE GENOMIC DNA]</scope>
    <source>
        <strain evidence="4">DSM 24499</strain>
    </source>
</reference>
<dbReference type="Gene3D" id="1.25.40.10">
    <property type="entry name" value="Tetratricopeptide repeat domain"/>
    <property type="match status" value="1"/>
</dbReference>
<proteinExistence type="predicted"/>
<organism evidence="3 4">
    <name type="scientific">Zunongwangia mangrovi</name>
    <dbReference type="NCBI Taxonomy" id="1334022"/>
    <lineage>
        <taxon>Bacteria</taxon>
        <taxon>Pseudomonadati</taxon>
        <taxon>Bacteroidota</taxon>
        <taxon>Flavobacteriia</taxon>
        <taxon>Flavobacteriales</taxon>
        <taxon>Flavobacteriaceae</taxon>
        <taxon>Zunongwangia</taxon>
    </lineage>
</organism>
<keyword evidence="2" id="KW-0732">Signal</keyword>
<keyword evidence="4" id="KW-1185">Reference proteome</keyword>
<sequence>MKTVIILFLLSVSQLVSGQNYKDAMQKAMQNWQEGNVETASAIFERVAAVEQEKWLPDYYLGLVNTTAAFSTKDNKVLEAQLKKAEAALQSALLKTEENAELLVLEALIYTVKITQNPMTNGQKYMPKVNEIYAKAEKLDPKNPRVKFEKAQFELGGAKFFGSDLTPICKEIEASIALFDEFENDTPFYPNWGKDQAVEALKSCKN</sequence>